<gene>
    <name evidence="3" type="ORF">SAMN04488041_104242</name>
</gene>
<dbReference type="GO" id="GO:0004622">
    <property type="term" value="F:phosphatidylcholine lysophospholipase activity"/>
    <property type="evidence" value="ECO:0007669"/>
    <property type="project" value="TreeGrafter"/>
</dbReference>
<dbReference type="RefSeq" id="WP_074635995.1">
    <property type="nucleotide sequence ID" value="NZ_CP160849.1"/>
</dbReference>
<evidence type="ECO:0000313" key="4">
    <source>
        <dbReference type="Proteomes" id="UP000183076"/>
    </source>
</evidence>
<dbReference type="EMBL" id="FNNB01000004">
    <property type="protein sequence ID" value="SDX04173.1"/>
    <property type="molecule type" value="Genomic_DNA"/>
</dbReference>
<dbReference type="GeneID" id="94020880"/>
<dbReference type="InterPro" id="IPR051532">
    <property type="entry name" value="Ester_Hydrolysis_Enzymes"/>
</dbReference>
<dbReference type="SUPFAM" id="SSF52266">
    <property type="entry name" value="SGNH hydrolase"/>
    <property type="match status" value="1"/>
</dbReference>
<feature type="signal peptide" evidence="1">
    <location>
        <begin position="1"/>
        <end position="19"/>
    </location>
</feature>
<evidence type="ECO:0000259" key="2">
    <source>
        <dbReference type="Pfam" id="PF13472"/>
    </source>
</evidence>
<proteinExistence type="predicted"/>
<protein>
    <submittedName>
        <fullName evidence="3">Acyl-CoA thioesterase-1</fullName>
    </submittedName>
</protein>
<accession>A0A1H2YG49</accession>
<reference evidence="4" key="1">
    <citation type="submission" date="2016-10" db="EMBL/GenBank/DDBJ databases">
        <authorList>
            <person name="Varghese N."/>
            <person name="Submissions S."/>
        </authorList>
    </citation>
    <scope>NUCLEOTIDE SEQUENCE [LARGE SCALE GENOMIC DNA]</scope>
    <source>
        <strain evidence="4">DSM 10014</strain>
    </source>
</reference>
<evidence type="ECO:0000313" key="3">
    <source>
        <dbReference type="EMBL" id="SDX04173.1"/>
    </source>
</evidence>
<dbReference type="InterPro" id="IPR036514">
    <property type="entry name" value="SGNH_hydro_sf"/>
</dbReference>
<name>A0A1H2YG49_9RHOB</name>
<organism evidence="3 4">
    <name type="scientific">Sulfitobacter pontiacus</name>
    <dbReference type="NCBI Taxonomy" id="60137"/>
    <lineage>
        <taxon>Bacteria</taxon>
        <taxon>Pseudomonadati</taxon>
        <taxon>Pseudomonadota</taxon>
        <taxon>Alphaproteobacteria</taxon>
        <taxon>Rhodobacterales</taxon>
        <taxon>Roseobacteraceae</taxon>
        <taxon>Sulfitobacter</taxon>
    </lineage>
</organism>
<dbReference type="Pfam" id="PF13472">
    <property type="entry name" value="Lipase_GDSL_2"/>
    <property type="match status" value="1"/>
</dbReference>
<dbReference type="CDD" id="cd01822">
    <property type="entry name" value="Lysophospholipase_L1_like"/>
    <property type="match status" value="1"/>
</dbReference>
<feature type="chain" id="PRO_5010259957" evidence="1">
    <location>
        <begin position="20"/>
        <end position="216"/>
    </location>
</feature>
<dbReference type="Gene3D" id="3.40.50.1110">
    <property type="entry name" value="SGNH hydrolase"/>
    <property type="match status" value="1"/>
</dbReference>
<dbReference type="STRING" id="60137.SAMN04488041_104242"/>
<dbReference type="PANTHER" id="PTHR30383">
    <property type="entry name" value="THIOESTERASE 1/PROTEASE 1/LYSOPHOSPHOLIPASE L1"/>
    <property type="match status" value="1"/>
</dbReference>
<dbReference type="PANTHER" id="PTHR30383:SF24">
    <property type="entry name" value="THIOESTERASE 1_PROTEASE 1_LYSOPHOSPHOLIPASE L1"/>
    <property type="match status" value="1"/>
</dbReference>
<dbReference type="AlphaFoldDB" id="A0A1H2YG49"/>
<dbReference type="Proteomes" id="UP000183076">
    <property type="component" value="Unassembled WGS sequence"/>
</dbReference>
<sequence>MMRKVTTALVLVLSGPALAEPLVIAALGDSLTQGYGLPAEDGFVPQLQNWLDQNGADVTVINAGVSGDTTAGGLARVAWTMTPEVDGMIVTLGGNDLLRGIDPAVSRANLDGIMKAAQDAKVEVLLVGMTAPGNFGPDYKTAFDSIYPDLAAQYDASLMGSFFGGLSDNGETPDLAQARGFFQADGVHPNAQGVTRIVDALGPKVLTLIDQINENE</sequence>
<dbReference type="InterPro" id="IPR013830">
    <property type="entry name" value="SGNH_hydro"/>
</dbReference>
<evidence type="ECO:0000256" key="1">
    <source>
        <dbReference type="SAM" id="SignalP"/>
    </source>
</evidence>
<feature type="domain" description="SGNH hydrolase-type esterase" evidence="2">
    <location>
        <begin position="26"/>
        <end position="193"/>
    </location>
</feature>
<keyword evidence="1" id="KW-0732">Signal</keyword>